<evidence type="ECO:0000313" key="5">
    <source>
        <dbReference type="EMBL" id="VUZ84201.1"/>
    </source>
</evidence>
<dbReference type="EMBL" id="CABIKM010000008">
    <property type="protein sequence ID" value="VUZ84201.1"/>
    <property type="molecule type" value="Genomic_DNA"/>
</dbReference>
<keyword evidence="6" id="KW-1185">Reference proteome</keyword>
<dbReference type="CDD" id="cd06170">
    <property type="entry name" value="LuxR_C_like"/>
    <property type="match status" value="1"/>
</dbReference>
<dbReference type="GO" id="GO:0003677">
    <property type="term" value="F:DNA binding"/>
    <property type="evidence" value="ECO:0007669"/>
    <property type="project" value="UniProtKB-KW"/>
</dbReference>
<name>A0A564ZFS4_9BACT</name>
<dbReference type="Pfam" id="PF00196">
    <property type="entry name" value="GerE"/>
    <property type="match status" value="1"/>
</dbReference>
<dbReference type="PANTHER" id="PTHR44688">
    <property type="entry name" value="DNA-BINDING TRANSCRIPTIONAL ACTIVATOR DEVR_DOSR"/>
    <property type="match status" value="1"/>
</dbReference>
<reference evidence="5 6" key="1">
    <citation type="submission" date="2019-07" db="EMBL/GenBank/DDBJ databases">
        <authorList>
            <person name="Cremers G."/>
        </authorList>
    </citation>
    <scope>NUCLEOTIDE SEQUENCE [LARGE SCALE GENOMIC DNA]</scope>
</reference>
<evidence type="ECO:0000256" key="3">
    <source>
        <dbReference type="ARBA" id="ARBA00023163"/>
    </source>
</evidence>
<organism evidence="5 6">
    <name type="scientific">Candidatus Methylomirabilis lanthanidiphila</name>
    <dbReference type="NCBI Taxonomy" id="2211376"/>
    <lineage>
        <taxon>Bacteria</taxon>
        <taxon>Candidatus Methylomirabilota</taxon>
        <taxon>Candidatus Methylomirabilia</taxon>
        <taxon>Candidatus Methylomirabilales</taxon>
        <taxon>Candidatus Methylomirabilaceae</taxon>
        <taxon>Candidatus Methylomirabilis</taxon>
    </lineage>
</organism>
<dbReference type="SUPFAM" id="SSF46894">
    <property type="entry name" value="C-terminal effector domain of the bipartite response regulators"/>
    <property type="match status" value="1"/>
</dbReference>
<dbReference type="GO" id="GO:0006355">
    <property type="term" value="P:regulation of DNA-templated transcription"/>
    <property type="evidence" value="ECO:0007669"/>
    <property type="project" value="InterPro"/>
</dbReference>
<gene>
    <name evidence="5" type="ORF">MELA_00567</name>
</gene>
<evidence type="ECO:0000259" key="4">
    <source>
        <dbReference type="PROSITE" id="PS50043"/>
    </source>
</evidence>
<evidence type="ECO:0000256" key="2">
    <source>
        <dbReference type="ARBA" id="ARBA00023125"/>
    </source>
</evidence>
<evidence type="ECO:0000256" key="1">
    <source>
        <dbReference type="ARBA" id="ARBA00023015"/>
    </source>
</evidence>
<dbReference type="Proteomes" id="UP000334340">
    <property type="component" value="Unassembled WGS sequence"/>
</dbReference>
<dbReference type="SMART" id="SM00421">
    <property type="entry name" value="HTH_LUXR"/>
    <property type="match status" value="1"/>
</dbReference>
<keyword evidence="1" id="KW-0805">Transcription regulation</keyword>
<proteinExistence type="predicted"/>
<sequence length="104" mass="11556">MRQPGTASDQEKLIRRLNEAEVEANMISNRWVYDNSVCKRHGLTRREVEVLTWVAGGKSNTEIGLILGTSPRTVGKHLEHIFEKLGVETRTAAAVRALALTSSQ</sequence>
<accession>A0A564ZFS4</accession>
<keyword evidence="2" id="KW-0238">DNA-binding</keyword>
<dbReference type="PROSITE" id="PS50043">
    <property type="entry name" value="HTH_LUXR_2"/>
    <property type="match status" value="1"/>
</dbReference>
<dbReference type="InterPro" id="IPR036388">
    <property type="entry name" value="WH-like_DNA-bd_sf"/>
</dbReference>
<dbReference type="InterPro" id="IPR016032">
    <property type="entry name" value="Sig_transdc_resp-reg_C-effctor"/>
</dbReference>
<dbReference type="Gene3D" id="1.10.10.10">
    <property type="entry name" value="Winged helix-like DNA-binding domain superfamily/Winged helix DNA-binding domain"/>
    <property type="match status" value="1"/>
</dbReference>
<keyword evidence="3" id="KW-0804">Transcription</keyword>
<dbReference type="PRINTS" id="PR00038">
    <property type="entry name" value="HTHLUXR"/>
</dbReference>
<feature type="domain" description="HTH luxR-type" evidence="4">
    <location>
        <begin position="36"/>
        <end position="101"/>
    </location>
</feature>
<dbReference type="AlphaFoldDB" id="A0A564ZFS4"/>
<dbReference type="PANTHER" id="PTHR44688:SF16">
    <property type="entry name" value="DNA-BINDING TRANSCRIPTIONAL ACTIVATOR DEVR_DOSR"/>
    <property type="match status" value="1"/>
</dbReference>
<protein>
    <submittedName>
        <fullName evidence="5">LuxR family two component transcriptional regulator</fullName>
    </submittedName>
</protein>
<evidence type="ECO:0000313" key="6">
    <source>
        <dbReference type="Proteomes" id="UP000334340"/>
    </source>
</evidence>
<dbReference type="InterPro" id="IPR000792">
    <property type="entry name" value="Tscrpt_reg_LuxR_C"/>
</dbReference>